<reference evidence="1" key="1">
    <citation type="submission" date="2023-08" db="EMBL/GenBank/DDBJ databases">
        <authorList>
            <person name="Alioto T."/>
            <person name="Alioto T."/>
            <person name="Gomez Garrido J."/>
        </authorList>
    </citation>
    <scope>NUCLEOTIDE SEQUENCE</scope>
</reference>
<protein>
    <submittedName>
        <fullName evidence="1">Uncharacterized protein</fullName>
    </submittedName>
</protein>
<name>A0AA36EVT6_OCTVU</name>
<keyword evidence="2" id="KW-1185">Reference proteome</keyword>
<dbReference type="AlphaFoldDB" id="A0AA36EVT6"/>
<gene>
    <name evidence="1" type="ORF">OCTVUL_1B005149</name>
</gene>
<evidence type="ECO:0000313" key="2">
    <source>
        <dbReference type="Proteomes" id="UP001162480"/>
    </source>
</evidence>
<accession>A0AA36EVT6</accession>
<dbReference type="Proteomes" id="UP001162480">
    <property type="component" value="Chromosome 1"/>
</dbReference>
<proteinExistence type="predicted"/>
<sequence length="89" mass="10633">MTRCRPKKVSQLFALFHFQFLSDNHFLFHVDVDYENSNLDNDIQPLQQTKRYCLCKHARGDIHVKLQQHLHTTRAATVKRKSTKMQKHN</sequence>
<evidence type="ECO:0000313" key="1">
    <source>
        <dbReference type="EMBL" id="CAI9714862.1"/>
    </source>
</evidence>
<dbReference type="EMBL" id="OX597814">
    <property type="protein sequence ID" value="CAI9714862.1"/>
    <property type="molecule type" value="Genomic_DNA"/>
</dbReference>
<organism evidence="1 2">
    <name type="scientific">Octopus vulgaris</name>
    <name type="common">Common octopus</name>
    <dbReference type="NCBI Taxonomy" id="6645"/>
    <lineage>
        <taxon>Eukaryota</taxon>
        <taxon>Metazoa</taxon>
        <taxon>Spiralia</taxon>
        <taxon>Lophotrochozoa</taxon>
        <taxon>Mollusca</taxon>
        <taxon>Cephalopoda</taxon>
        <taxon>Coleoidea</taxon>
        <taxon>Octopodiformes</taxon>
        <taxon>Octopoda</taxon>
        <taxon>Incirrata</taxon>
        <taxon>Octopodidae</taxon>
        <taxon>Octopus</taxon>
    </lineage>
</organism>